<dbReference type="OrthoDB" id="1470350at2759"/>
<keyword evidence="7" id="KW-0472">Membrane</keyword>
<dbReference type="InterPro" id="IPR001128">
    <property type="entry name" value="Cyt_P450"/>
</dbReference>
<keyword evidence="4 5" id="KW-0408">Iron</keyword>
<evidence type="ECO:0000256" key="7">
    <source>
        <dbReference type="SAM" id="Phobius"/>
    </source>
</evidence>
<name>A0A6A5WHG0_9PLEO</name>
<dbReference type="InterPro" id="IPR050121">
    <property type="entry name" value="Cytochrome_P450_monoxygenase"/>
</dbReference>
<organism evidence="8 9">
    <name type="scientific">Amniculicola lignicola CBS 123094</name>
    <dbReference type="NCBI Taxonomy" id="1392246"/>
    <lineage>
        <taxon>Eukaryota</taxon>
        <taxon>Fungi</taxon>
        <taxon>Dikarya</taxon>
        <taxon>Ascomycota</taxon>
        <taxon>Pezizomycotina</taxon>
        <taxon>Dothideomycetes</taxon>
        <taxon>Pleosporomycetidae</taxon>
        <taxon>Pleosporales</taxon>
        <taxon>Amniculicolaceae</taxon>
        <taxon>Amniculicola</taxon>
    </lineage>
</organism>
<reference evidence="8" key="1">
    <citation type="journal article" date="2020" name="Stud. Mycol.">
        <title>101 Dothideomycetes genomes: a test case for predicting lifestyles and emergence of pathogens.</title>
        <authorList>
            <person name="Haridas S."/>
            <person name="Albert R."/>
            <person name="Binder M."/>
            <person name="Bloem J."/>
            <person name="Labutti K."/>
            <person name="Salamov A."/>
            <person name="Andreopoulos B."/>
            <person name="Baker S."/>
            <person name="Barry K."/>
            <person name="Bills G."/>
            <person name="Bluhm B."/>
            <person name="Cannon C."/>
            <person name="Castanera R."/>
            <person name="Culley D."/>
            <person name="Daum C."/>
            <person name="Ezra D."/>
            <person name="Gonzalez J."/>
            <person name="Henrissat B."/>
            <person name="Kuo A."/>
            <person name="Liang C."/>
            <person name="Lipzen A."/>
            <person name="Lutzoni F."/>
            <person name="Magnuson J."/>
            <person name="Mondo S."/>
            <person name="Nolan M."/>
            <person name="Ohm R."/>
            <person name="Pangilinan J."/>
            <person name="Park H.-J."/>
            <person name="Ramirez L."/>
            <person name="Alfaro M."/>
            <person name="Sun H."/>
            <person name="Tritt A."/>
            <person name="Yoshinaga Y."/>
            <person name="Zwiers L.-H."/>
            <person name="Turgeon B."/>
            <person name="Goodwin S."/>
            <person name="Spatafora J."/>
            <person name="Crous P."/>
            <person name="Grigoriev I."/>
        </authorList>
    </citation>
    <scope>NUCLEOTIDE SEQUENCE</scope>
    <source>
        <strain evidence="8">CBS 123094</strain>
    </source>
</reference>
<dbReference type="GO" id="GO:0005506">
    <property type="term" value="F:iron ion binding"/>
    <property type="evidence" value="ECO:0007669"/>
    <property type="project" value="InterPro"/>
</dbReference>
<gene>
    <name evidence="8" type="ORF">P154DRAFT_493705</name>
</gene>
<keyword evidence="9" id="KW-1185">Reference proteome</keyword>
<proteinExistence type="inferred from homology"/>
<dbReference type="GO" id="GO:0020037">
    <property type="term" value="F:heme binding"/>
    <property type="evidence" value="ECO:0007669"/>
    <property type="project" value="InterPro"/>
</dbReference>
<comment type="cofactor">
    <cofactor evidence="1 5">
        <name>heme</name>
        <dbReference type="ChEBI" id="CHEBI:30413"/>
    </cofactor>
</comment>
<dbReference type="PANTHER" id="PTHR24305">
    <property type="entry name" value="CYTOCHROME P450"/>
    <property type="match status" value="1"/>
</dbReference>
<evidence type="ECO:0000256" key="6">
    <source>
        <dbReference type="RuleBase" id="RU000461"/>
    </source>
</evidence>
<evidence type="ECO:0000256" key="2">
    <source>
        <dbReference type="ARBA" id="ARBA00010617"/>
    </source>
</evidence>
<accession>A0A6A5WHG0</accession>
<keyword evidence="7" id="KW-0812">Transmembrane</keyword>
<dbReference type="PANTHER" id="PTHR24305:SF166">
    <property type="entry name" value="CYTOCHROME P450 12A4, MITOCHONDRIAL-RELATED"/>
    <property type="match status" value="1"/>
</dbReference>
<keyword evidence="3 5" id="KW-0479">Metal-binding</keyword>
<dbReference type="Proteomes" id="UP000799779">
    <property type="component" value="Unassembled WGS sequence"/>
</dbReference>
<keyword evidence="7" id="KW-1133">Transmembrane helix</keyword>
<dbReference type="PRINTS" id="PR00463">
    <property type="entry name" value="EP450I"/>
</dbReference>
<keyword evidence="6" id="KW-0560">Oxidoreductase</keyword>
<evidence type="ECO:0000313" key="9">
    <source>
        <dbReference type="Proteomes" id="UP000799779"/>
    </source>
</evidence>
<dbReference type="GO" id="GO:0016705">
    <property type="term" value="F:oxidoreductase activity, acting on paired donors, with incorporation or reduction of molecular oxygen"/>
    <property type="evidence" value="ECO:0007669"/>
    <property type="project" value="InterPro"/>
</dbReference>
<dbReference type="EMBL" id="ML977595">
    <property type="protein sequence ID" value="KAF1999551.1"/>
    <property type="molecule type" value="Genomic_DNA"/>
</dbReference>
<dbReference type="PRINTS" id="PR00385">
    <property type="entry name" value="P450"/>
</dbReference>
<keyword evidence="6" id="KW-0503">Monooxygenase</keyword>
<comment type="similarity">
    <text evidence="2 6">Belongs to the cytochrome P450 family.</text>
</comment>
<evidence type="ECO:0000256" key="3">
    <source>
        <dbReference type="ARBA" id="ARBA00022723"/>
    </source>
</evidence>
<dbReference type="InterPro" id="IPR002401">
    <property type="entry name" value="Cyt_P450_E_grp-I"/>
</dbReference>
<feature type="binding site" description="axial binding residue" evidence="5">
    <location>
        <position position="483"/>
    </location>
    <ligand>
        <name>heme</name>
        <dbReference type="ChEBI" id="CHEBI:30413"/>
    </ligand>
    <ligandPart>
        <name>Fe</name>
        <dbReference type="ChEBI" id="CHEBI:18248"/>
    </ligandPart>
</feature>
<dbReference type="GO" id="GO:0004497">
    <property type="term" value="F:monooxygenase activity"/>
    <property type="evidence" value="ECO:0007669"/>
    <property type="project" value="UniProtKB-KW"/>
</dbReference>
<dbReference type="CDD" id="cd11070">
    <property type="entry name" value="CYP56-like"/>
    <property type="match status" value="1"/>
</dbReference>
<dbReference type="InterPro" id="IPR036396">
    <property type="entry name" value="Cyt_P450_sf"/>
</dbReference>
<dbReference type="SUPFAM" id="SSF48264">
    <property type="entry name" value="Cytochrome P450"/>
    <property type="match status" value="1"/>
</dbReference>
<evidence type="ECO:0000256" key="4">
    <source>
        <dbReference type="ARBA" id="ARBA00023004"/>
    </source>
</evidence>
<dbReference type="Pfam" id="PF00067">
    <property type="entry name" value="p450"/>
    <property type="match status" value="1"/>
</dbReference>
<sequence length="558" mass="63260">MSVSLFWSILLPPILFVLSTIWSLARNYREALKVGLPVIIVPISPENPIWMLLARHLLPFLQYIPFGNGYFTRFCHIGWEFDEKSQAHIELGDAFMFATPGKNWIYLCNADTTHEIIRRERQGEFARPGELMSFLDVFGPNISTVNGHDWQRQRKVVAASFNEQSNVLVWNESIRQGRQMLQYWLSAGCNGINTLQHDTRTLTLDVLVHAAFGKSFDFHGSGEKTKSQGPLSYRDALAIVLHDAILMVALGQNLVRKLAFIPRLGKLSEAADQFKLYMMDLFTETSQANHGEKAQGNLISSMVRASTDEKVISPEEVIGNIFVFSFAGHDTTAHSFTFTFMLLAGHPDVQDWMAEEIRYVTNGGENLENGYELFPRLVRTLAVLLETLRLYDPLLSIVKGTERQSARLTIGDQDILVPPSTRVILNINALHSLPRYWGEDGLEWKPSRWIETKPGNNPVHDRESIKTPEHKAYIPWGDGMRACPGKKFSQVEHVAVMASIFAEHYVSPVQRKGEDDDTARTRALNTLKDTGMRLLLQMLHPEQTPLEWKKRDVSVFGA</sequence>
<keyword evidence="5 6" id="KW-0349">Heme</keyword>
<dbReference type="InterPro" id="IPR017972">
    <property type="entry name" value="Cyt_P450_CS"/>
</dbReference>
<evidence type="ECO:0000256" key="5">
    <source>
        <dbReference type="PIRSR" id="PIRSR602401-1"/>
    </source>
</evidence>
<dbReference type="AlphaFoldDB" id="A0A6A5WHG0"/>
<evidence type="ECO:0000256" key="1">
    <source>
        <dbReference type="ARBA" id="ARBA00001971"/>
    </source>
</evidence>
<feature type="transmembrane region" description="Helical" evidence="7">
    <location>
        <begin position="6"/>
        <end position="25"/>
    </location>
</feature>
<dbReference type="Gene3D" id="1.10.630.10">
    <property type="entry name" value="Cytochrome P450"/>
    <property type="match status" value="1"/>
</dbReference>
<evidence type="ECO:0000313" key="8">
    <source>
        <dbReference type="EMBL" id="KAF1999551.1"/>
    </source>
</evidence>
<protein>
    <submittedName>
        <fullName evidence="8">Cytochrome P450</fullName>
    </submittedName>
</protein>
<dbReference type="PROSITE" id="PS00086">
    <property type="entry name" value="CYTOCHROME_P450"/>
    <property type="match status" value="1"/>
</dbReference>